<reference evidence="1 2" key="1">
    <citation type="journal article" date="2017" name="Curr. Biol.">
        <title>Genome architecture and evolution of a unichromosomal asexual nematode.</title>
        <authorList>
            <person name="Fradin H."/>
            <person name="Zegar C."/>
            <person name="Gutwein M."/>
            <person name="Lucas J."/>
            <person name="Kovtun M."/>
            <person name="Corcoran D."/>
            <person name="Baugh L.R."/>
            <person name="Kiontke K."/>
            <person name="Gunsalus K."/>
            <person name="Fitch D.H."/>
            <person name="Piano F."/>
        </authorList>
    </citation>
    <scope>NUCLEOTIDE SEQUENCE [LARGE SCALE GENOMIC DNA]</scope>
    <source>
        <strain evidence="1">PF1309</strain>
    </source>
</reference>
<dbReference type="AlphaFoldDB" id="A0A2A2KL53"/>
<protein>
    <submittedName>
        <fullName evidence="1">Uncharacterized protein</fullName>
    </submittedName>
</protein>
<sequence length="276" mass="29834">MFAAQCQVERGNAVSTGAKLQQQGLSLRKRCLWLRLQCLYTCFAQQAAAQQHHHRLRGRTADGDTQVVSGAAAAEALIFHLHAAVSADGRCVTEWSVAKQTEQRQHHHQYQAPPPRTFEAPHALLHAHVFFYRIVPGQQFIIIHGPVPHACSPRNQRWVNTAPGSPANAQAKHNVPGGTPPCAEGPATPVVAMATVASLFFRAPIAISHATASLQGDHCAGRARFGSGQQQLVGLEVIQCFDYRVYGHHTSPLACFVVDAFAASLVQRGGPPVMTD</sequence>
<gene>
    <name evidence="1" type="ORF">WR25_00525</name>
</gene>
<evidence type="ECO:0000313" key="1">
    <source>
        <dbReference type="EMBL" id="PAV74610.1"/>
    </source>
</evidence>
<proteinExistence type="predicted"/>
<dbReference type="Proteomes" id="UP000218231">
    <property type="component" value="Unassembled WGS sequence"/>
</dbReference>
<organism evidence="1 2">
    <name type="scientific">Diploscapter pachys</name>
    <dbReference type="NCBI Taxonomy" id="2018661"/>
    <lineage>
        <taxon>Eukaryota</taxon>
        <taxon>Metazoa</taxon>
        <taxon>Ecdysozoa</taxon>
        <taxon>Nematoda</taxon>
        <taxon>Chromadorea</taxon>
        <taxon>Rhabditida</taxon>
        <taxon>Rhabditina</taxon>
        <taxon>Rhabditomorpha</taxon>
        <taxon>Rhabditoidea</taxon>
        <taxon>Rhabditidae</taxon>
        <taxon>Diploscapter</taxon>
    </lineage>
</organism>
<keyword evidence="2" id="KW-1185">Reference proteome</keyword>
<evidence type="ECO:0000313" key="2">
    <source>
        <dbReference type="Proteomes" id="UP000218231"/>
    </source>
</evidence>
<name>A0A2A2KL53_9BILA</name>
<comment type="caution">
    <text evidence="1">The sequence shown here is derived from an EMBL/GenBank/DDBJ whole genome shotgun (WGS) entry which is preliminary data.</text>
</comment>
<accession>A0A2A2KL53</accession>
<dbReference type="EMBL" id="LIAE01008310">
    <property type="protein sequence ID" value="PAV74610.1"/>
    <property type="molecule type" value="Genomic_DNA"/>
</dbReference>